<dbReference type="GO" id="GO:0047661">
    <property type="term" value="F:amino-acid racemase activity"/>
    <property type="evidence" value="ECO:0007669"/>
    <property type="project" value="InterPro"/>
</dbReference>
<proteinExistence type="inferred from homology"/>
<dbReference type="AlphaFoldDB" id="A0A1H4CMP1"/>
<evidence type="ECO:0000256" key="1">
    <source>
        <dbReference type="ARBA" id="ARBA00007847"/>
    </source>
</evidence>
<evidence type="ECO:0000313" key="4">
    <source>
        <dbReference type="Proteomes" id="UP000198638"/>
    </source>
</evidence>
<organism evidence="3 4">
    <name type="scientific">Paraburkholderia sartisoli</name>
    <dbReference type="NCBI Taxonomy" id="83784"/>
    <lineage>
        <taxon>Bacteria</taxon>
        <taxon>Pseudomonadati</taxon>
        <taxon>Pseudomonadota</taxon>
        <taxon>Betaproteobacteria</taxon>
        <taxon>Burkholderiales</taxon>
        <taxon>Burkholderiaceae</taxon>
        <taxon>Paraburkholderia</taxon>
    </lineage>
</organism>
<dbReference type="InterPro" id="IPR004380">
    <property type="entry name" value="Asp_race"/>
</dbReference>
<dbReference type="EMBL" id="FNRQ01000002">
    <property type="protein sequence ID" value="SEA61716.1"/>
    <property type="molecule type" value="Genomic_DNA"/>
</dbReference>
<dbReference type="Proteomes" id="UP000198638">
    <property type="component" value="Unassembled WGS sequence"/>
</dbReference>
<comment type="similarity">
    <text evidence="1">Belongs to the aspartate/glutamate racemases family.</text>
</comment>
<dbReference type="Gene3D" id="3.40.50.1860">
    <property type="match status" value="2"/>
</dbReference>
<dbReference type="PANTHER" id="PTHR21198:SF7">
    <property type="entry name" value="ASPARTATE-GLUTAMATE RACEMASE FAMILY"/>
    <property type="match status" value="1"/>
</dbReference>
<reference evidence="4" key="1">
    <citation type="submission" date="2016-10" db="EMBL/GenBank/DDBJ databases">
        <authorList>
            <person name="Varghese N."/>
            <person name="Submissions S."/>
        </authorList>
    </citation>
    <scope>NUCLEOTIDE SEQUENCE [LARGE SCALE GENOMIC DNA]</scope>
    <source>
        <strain evidence="4">LMG 24000</strain>
    </source>
</reference>
<dbReference type="PANTHER" id="PTHR21198">
    <property type="entry name" value="GLUTAMATE RACEMASE"/>
    <property type="match status" value="1"/>
</dbReference>
<evidence type="ECO:0000313" key="3">
    <source>
        <dbReference type="EMBL" id="SEA61716.1"/>
    </source>
</evidence>
<gene>
    <name evidence="3" type="ORF">SAMN05192564_102390</name>
</gene>
<accession>A0A1H4CMP1</accession>
<name>A0A1H4CMP1_9BURK</name>
<dbReference type="Pfam" id="PF01177">
    <property type="entry name" value="Asp_Glu_race"/>
    <property type="match status" value="1"/>
</dbReference>
<protein>
    <submittedName>
        <fullName evidence="3">Aspartate racemase</fullName>
    </submittedName>
</protein>
<dbReference type="STRING" id="83784.SAMN05192564_102390"/>
<dbReference type="NCBIfam" id="TIGR00035">
    <property type="entry name" value="asp_race"/>
    <property type="match status" value="1"/>
</dbReference>
<dbReference type="InterPro" id="IPR015942">
    <property type="entry name" value="Asp/Glu/hydantoin_racemase"/>
</dbReference>
<dbReference type="SUPFAM" id="SSF53681">
    <property type="entry name" value="Aspartate/glutamate racemase"/>
    <property type="match status" value="2"/>
</dbReference>
<evidence type="ECO:0000256" key="2">
    <source>
        <dbReference type="ARBA" id="ARBA00023235"/>
    </source>
</evidence>
<dbReference type="InterPro" id="IPR001920">
    <property type="entry name" value="Asp/Glu_race"/>
</dbReference>
<keyword evidence="2" id="KW-0413">Isomerase</keyword>
<sequence length="233" mass="24366">MTMIGVLGGMGPLATVDFMEKVIGLTRAESDQQHLPMMVANLPQIPDRSRSILGGDEAPLPYLLKGIDLLNRNEVGLIAIPCNSSHHWYAQMSARSAAPVLHIAETCVAAVPAGVSRAAVLATRGALASGFYQRALATRDIEPVVPDDATQHAVDICIRDVKAGRLAEGSAALADVLATLADGGVQAAIMGCTEIPVAARQAGATAFPLIDSTLELARATVAYATARGWNTFR</sequence>
<dbReference type="RefSeq" id="WP_090531967.1">
    <property type="nucleotide sequence ID" value="NZ_FNRQ01000002.1"/>
</dbReference>
<keyword evidence="4" id="KW-1185">Reference proteome</keyword>
<dbReference type="OrthoDB" id="9803739at2"/>